<dbReference type="GO" id="GO:0046872">
    <property type="term" value="F:metal ion binding"/>
    <property type="evidence" value="ECO:0007669"/>
    <property type="project" value="UniProtKB-KW"/>
</dbReference>
<gene>
    <name evidence="8" type="ORF">SAMN05660330_00467</name>
</gene>
<comment type="cofactor">
    <cofactor evidence="1">
        <name>[4Fe-4S] cluster</name>
        <dbReference type="ChEBI" id="CHEBI:49883"/>
    </cofactor>
</comment>
<protein>
    <submittedName>
        <fullName evidence="8">Aldehyde ferredoxin oxidoreductase</fullName>
    </submittedName>
</protein>
<dbReference type="InterPro" id="IPR013984">
    <property type="entry name" value="Ald_Fedxn_OxRdtase_dom2"/>
</dbReference>
<dbReference type="InterPro" id="IPR036503">
    <property type="entry name" value="Ald_Fedxn_OxRdtase_N_sf"/>
</dbReference>
<keyword evidence="6" id="KW-0411">Iron-sulfur</keyword>
<dbReference type="OrthoDB" id="9763894at2"/>
<reference evidence="8 9" key="1">
    <citation type="submission" date="2016-10" db="EMBL/GenBank/DDBJ databases">
        <authorList>
            <person name="de Groot N.N."/>
        </authorList>
    </citation>
    <scope>NUCLEOTIDE SEQUENCE [LARGE SCALE GENOMIC DNA]</scope>
    <source>
        <strain evidence="8 9">DSM 12130</strain>
    </source>
</reference>
<dbReference type="PANTHER" id="PTHR30038:SF0">
    <property type="entry name" value="TUNGSTEN-CONTAINING ALDEHYDE FERREDOXIN OXIDOREDUCTASE"/>
    <property type="match status" value="1"/>
</dbReference>
<keyword evidence="3" id="KW-0004">4Fe-4S</keyword>
<dbReference type="GO" id="GO:0016625">
    <property type="term" value="F:oxidoreductase activity, acting on the aldehyde or oxo group of donors, iron-sulfur protein as acceptor"/>
    <property type="evidence" value="ECO:0007669"/>
    <property type="project" value="InterPro"/>
</dbReference>
<dbReference type="GO" id="GO:0009055">
    <property type="term" value="F:electron transfer activity"/>
    <property type="evidence" value="ECO:0007669"/>
    <property type="project" value="InterPro"/>
</dbReference>
<name>A0A1H0KE19_9BACT</name>
<dbReference type="SMART" id="SM00790">
    <property type="entry name" value="AFOR_N"/>
    <property type="match status" value="1"/>
</dbReference>
<keyword evidence="5" id="KW-0408">Iron</keyword>
<evidence type="ECO:0000256" key="2">
    <source>
        <dbReference type="ARBA" id="ARBA00011032"/>
    </source>
</evidence>
<evidence type="ECO:0000256" key="1">
    <source>
        <dbReference type="ARBA" id="ARBA00001966"/>
    </source>
</evidence>
<evidence type="ECO:0000313" key="8">
    <source>
        <dbReference type="EMBL" id="SDO54204.1"/>
    </source>
</evidence>
<dbReference type="Pfam" id="PF02730">
    <property type="entry name" value="AFOR_N"/>
    <property type="match status" value="1"/>
</dbReference>
<dbReference type="Gene3D" id="3.60.9.10">
    <property type="entry name" value="Aldehyde ferredoxin oxidoreductase, N-terminal domain"/>
    <property type="match status" value="1"/>
</dbReference>
<dbReference type="Gene3D" id="1.10.569.10">
    <property type="entry name" value="Aldehyde Ferredoxin Oxidoreductase Protein, subunit A, domain 2"/>
    <property type="match status" value="1"/>
</dbReference>
<keyword evidence="4" id="KW-0479">Metal-binding</keyword>
<accession>A0A1H0KE19</accession>
<dbReference type="AlphaFoldDB" id="A0A1H0KE19"/>
<dbReference type="GO" id="GO:0051539">
    <property type="term" value="F:4 iron, 4 sulfur cluster binding"/>
    <property type="evidence" value="ECO:0007669"/>
    <property type="project" value="UniProtKB-KW"/>
</dbReference>
<organism evidence="8 9">
    <name type="scientific">Desulforhopalus singaporensis</name>
    <dbReference type="NCBI Taxonomy" id="91360"/>
    <lineage>
        <taxon>Bacteria</taxon>
        <taxon>Pseudomonadati</taxon>
        <taxon>Thermodesulfobacteriota</taxon>
        <taxon>Desulfobulbia</taxon>
        <taxon>Desulfobulbales</taxon>
        <taxon>Desulfocapsaceae</taxon>
        <taxon>Desulforhopalus</taxon>
    </lineage>
</organism>
<dbReference type="InterPro" id="IPR036021">
    <property type="entry name" value="Tungsten_al_ferr_oxy-like_C"/>
</dbReference>
<dbReference type="SUPFAM" id="SSF48310">
    <property type="entry name" value="Aldehyde ferredoxin oxidoreductase, C-terminal domains"/>
    <property type="match status" value="1"/>
</dbReference>
<evidence type="ECO:0000256" key="4">
    <source>
        <dbReference type="ARBA" id="ARBA00022723"/>
    </source>
</evidence>
<feature type="domain" description="Aldehyde ferredoxin oxidoreductase N-terminal" evidence="7">
    <location>
        <begin position="1"/>
        <end position="202"/>
    </location>
</feature>
<keyword evidence="9" id="KW-1185">Reference proteome</keyword>
<dbReference type="InterPro" id="IPR013983">
    <property type="entry name" value="Ald_Fedxn_OxRdtase_N"/>
</dbReference>
<comment type="similarity">
    <text evidence="2">Belongs to the AOR/FOR family.</text>
</comment>
<dbReference type="InterPro" id="IPR001203">
    <property type="entry name" value="OxRdtase_Ald_Fedxn_C"/>
</dbReference>
<dbReference type="Pfam" id="PF01314">
    <property type="entry name" value="AFOR_C"/>
    <property type="match status" value="1"/>
</dbReference>
<dbReference type="RefSeq" id="WP_092219397.1">
    <property type="nucleotide sequence ID" value="NZ_FNJI01000003.1"/>
</dbReference>
<dbReference type="InterPro" id="IPR051919">
    <property type="entry name" value="W-dependent_AOR"/>
</dbReference>
<sequence>MNCTTLNVDLGKKSFDRICNEIDGQQVLYGQALDPALSGGHLSWRSPAPGAENVLLFGVGPLAGTMFPGAGVASFFGRSSDSFPVRSGRIAGDFGSALRSAGYNRLSVSGTAQNPCCLYISDDIVEIRDCSLLQFRNMDELAAAVTEELDDPDVKIIATGISGDNGVAGAVAQCCRTRSGSVDLGHIMVRMNLKVIAVSGTGGVRVSEPENFFRTCLQLHREIAETGKGGTKKQSSQTGFFDRGGMALFTSLGNGRLSCAGCGIGCYARYHVYSHQAVLVGSKELQGLGELLSFDQPEQVAQYIRFCQNSGLDSRWFARIYNWLCELTHRKILDPVHVDGIRVHGGNQAALMDLAQKTVTRSGVGDILAGGVESASRFFGQRLSSWCESGYDTAGGGMQMVSGSRLSDLLGICSGVSQILGPARLGAARLAVALNQCCGLDLSAADLMDQLVEMEQHTSECSADGCRLYQ</sequence>
<dbReference type="SUPFAM" id="SSF56228">
    <property type="entry name" value="Aldehyde ferredoxin oxidoreductase, N-terminal domain"/>
    <property type="match status" value="1"/>
</dbReference>
<proteinExistence type="inferred from homology"/>
<evidence type="ECO:0000256" key="3">
    <source>
        <dbReference type="ARBA" id="ARBA00022485"/>
    </source>
</evidence>
<dbReference type="PANTHER" id="PTHR30038">
    <property type="entry name" value="ALDEHYDE FERREDOXIN OXIDOREDUCTASE"/>
    <property type="match status" value="1"/>
</dbReference>
<evidence type="ECO:0000256" key="5">
    <source>
        <dbReference type="ARBA" id="ARBA00023004"/>
    </source>
</evidence>
<evidence type="ECO:0000256" key="6">
    <source>
        <dbReference type="ARBA" id="ARBA00023014"/>
    </source>
</evidence>
<dbReference type="Proteomes" id="UP000199073">
    <property type="component" value="Unassembled WGS sequence"/>
</dbReference>
<dbReference type="EMBL" id="FNJI01000003">
    <property type="protein sequence ID" value="SDO54204.1"/>
    <property type="molecule type" value="Genomic_DNA"/>
</dbReference>
<evidence type="ECO:0000313" key="9">
    <source>
        <dbReference type="Proteomes" id="UP000199073"/>
    </source>
</evidence>
<dbReference type="STRING" id="91360.SAMN05660330_00467"/>
<evidence type="ECO:0000259" key="7">
    <source>
        <dbReference type="SMART" id="SM00790"/>
    </source>
</evidence>